<evidence type="ECO:0000313" key="3">
    <source>
        <dbReference type="EMBL" id="CDI95382.1"/>
    </source>
</evidence>
<accession>U6H9U0</accession>
<protein>
    <submittedName>
        <fullName evidence="3">Gp38.1</fullName>
    </submittedName>
</protein>
<keyword evidence="2" id="KW-0472">Membrane</keyword>
<dbReference type="EMBL" id="HG531783">
    <property type="protein sequence ID" value="CDI95382.1"/>
    <property type="molecule type" value="Genomic_DNA"/>
</dbReference>
<keyword evidence="2" id="KW-0812">Transmembrane</keyword>
<name>U6H9U0_9BETA</name>
<dbReference type="Proteomes" id="UP000163196">
    <property type="component" value="Genome"/>
</dbReference>
<feature type="region of interest" description="Disordered" evidence="1">
    <location>
        <begin position="159"/>
        <end position="185"/>
    </location>
</feature>
<proteinExistence type="predicted"/>
<evidence type="ECO:0000256" key="2">
    <source>
        <dbReference type="SAM" id="Phobius"/>
    </source>
</evidence>
<evidence type="ECO:0000256" key="1">
    <source>
        <dbReference type="SAM" id="MobiDB-lite"/>
    </source>
</evidence>
<evidence type="ECO:0000313" key="4">
    <source>
        <dbReference type="Proteomes" id="UP000163196"/>
    </source>
</evidence>
<keyword evidence="2" id="KW-1133">Transmembrane helix</keyword>
<sequence>MDRLVKFIPRPSPSVCRWVFGSLGFYVTCEVIMYGVRRWRDYTFYRYTASANWTYLMYCALSESDRKRLYRMLATDVNKRIENKNLWNFLIEDRCVLLAVHDGILPMPDGKLDTARRFMDDIFDHPDGRAAKAEVDDIRLALLCIRGYDGEQFVRPDRSELNGLDEEETDEDVRFEQRRPRQTSV</sequence>
<organism evidence="3 4">
    <name type="scientific">Caviid herpesvirus 2 str. CIDMTR</name>
    <dbReference type="NCBI Taxonomy" id="1415526"/>
    <lineage>
        <taxon>Viruses</taxon>
        <taxon>Duplodnaviria</taxon>
        <taxon>Heunggongvirae</taxon>
        <taxon>Peploviricota</taxon>
        <taxon>Herviviricetes</taxon>
        <taxon>Herpesvirales</taxon>
        <taxon>Orthoherpesviridae</taxon>
        <taxon>Betaherpesvirinae</taxon>
        <taxon>Quwivirus</taxon>
        <taxon>Quwivirus caviidbeta2</taxon>
    </lineage>
</organism>
<reference evidence="3 4" key="1">
    <citation type="submission" date="2013-09" db="EMBL/GenBank/DDBJ databases">
        <authorList>
            <person name="Sundararajan A."/>
        </authorList>
    </citation>
    <scope>NUCLEOTIDE SEQUENCE [LARGE SCALE GENOMIC DNA]</scope>
    <source>
        <strain evidence="3">CIDMTR</strain>
    </source>
</reference>
<feature type="transmembrane region" description="Helical" evidence="2">
    <location>
        <begin position="18"/>
        <end position="36"/>
    </location>
</feature>
<reference evidence="3 4" key="2">
    <citation type="submission" date="2013-11" db="EMBL/GenBank/DDBJ databases">
        <title>Genome sequence of a novel, newly isolated strain of guinea pig cytomegalovirus: CIDMTR strain.</title>
        <authorList>
            <person name="Schleiss M.R."/>
            <person name="Hernandez-Alvarado N."/>
            <person name="Ramaraj T."/>
            <person name="Crow J.A."/>
        </authorList>
    </citation>
    <scope>NUCLEOTIDE SEQUENCE [LARGE SCALE GENOMIC DNA]</scope>
    <source>
        <strain evidence="3">CIDMTR</strain>
    </source>
</reference>